<feature type="region of interest" description="Disordered" evidence="1">
    <location>
        <begin position="107"/>
        <end position="126"/>
    </location>
</feature>
<organism evidence="2 3">
    <name type="scientific">Dreissena polymorpha</name>
    <name type="common">Zebra mussel</name>
    <name type="synonym">Mytilus polymorpha</name>
    <dbReference type="NCBI Taxonomy" id="45954"/>
    <lineage>
        <taxon>Eukaryota</taxon>
        <taxon>Metazoa</taxon>
        <taxon>Spiralia</taxon>
        <taxon>Lophotrochozoa</taxon>
        <taxon>Mollusca</taxon>
        <taxon>Bivalvia</taxon>
        <taxon>Autobranchia</taxon>
        <taxon>Heteroconchia</taxon>
        <taxon>Euheterodonta</taxon>
        <taxon>Imparidentia</taxon>
        <taxon>Neoheterodontei</taxon>
        <taxon>Myida</taxon>
        <taxon>Dreissenoidea</taxon>
        <taxon>Dreissenidae</taxon>
        <taxon>Dreissena</taxon>
    </lineage>
</organism>
<reference evidence="2" key="1">
    <citation type="journal article" date="2019" name="bioRxiv">
        <title>The Genome of the Zebra Mussel, Dreissena polymorpha: A Resource for Invasive Species Research.</title>
        <authorList>
            <person name="McCartney M.A."/>
            <person name="Auch B."/>
            <person name="Kono T."/>
            <person name="Mallez S."/>
            <person name="Zhang Y."/>
            <person name="Obille A."/>
            <person name="Becker A."/>
            <person name="Abrahante J.E."/>
            <person name="Garbe J."/>
            <person name="Badalamenti J.P."/>
            <person name="Herman A."/>
            <person name="Mangelson H."/>
            <person name="Liachko I."/>
            <person name="Sullivan S."/>
            <person name="Sone E.D."/>
            <person name="Koren S."/>
            <person name="Silverstein K.A.T."/>
            <person name="Beckman K.B."/>
            <person name="Gohl D.M."/>
        </authorList>
    </citation>
    <scope>NUCLEOTIDE SEQUENCE</scope>
    <source>
        <strain evidence="2">Duluth1</strain>
        <tissue evidence="2">Whole animal</tissue>
    </source>
</reference>
<evidence type="ECO:0000313" key="3">
    <source>
        <dbReference type="Proteomes" id="UP000828390"/>
    </source>
</evidence>
<gene>
    <name evidence="2" type="ORF">DPMN_007862</name>
</gene>
<evidence type="ECO:0000256" key="1">
    <source>
        <dbReference type="SAM" id="MobiDB-lite"/>
    </source>
</evidence>
<dbReference type="EMBL" id="JAIWYP010000001">
    <property type="protein sequence ID" value="KAH3883894.1"/>
    <property type="molecule type" value="Genomic_DNA"/>
</dbReference>
<dbReference type="Proteomes" id="UP000828390">
    <property type="component" value="Unassembled WGS sequence"/>
</dbReference>
<proteinExistence type="predicted"/>
<accession>A0A9D4MY49</accession>
<protein>
    <submittedName>
        <fullName evidence="2">Uncharacterized protein</fullName>
    </submittedName>
</protein>
<name>A0A9D4MY49_DREPO</name>
<dbReference type="AlphaFoldDB" id="A0A9D4MY49"/>
<comment type="caution">
    <text evidence="2">The sequence shown here is derived from an EMBL/GenBank/DDBJ whole genome shotgun (WGS) entry which is preliminary data.</text>
</comment>
<feature type="compositionally biased region" description="Low complexity" evidence="1">
    <location>
        <begin position="150"/>
        <end position="161"/>
    </location>
</feature>
<sequence length="180" mass="19771">MLCNSERCTHNRTTGPYNQSQLLEMTLDNDYKLVGENCVLQLKSTTTSVVQSGRFTKLALLSLTGEASFQNVSQTDTAPQNVNNSKEQIEFTNVMFLLITMLIDQPQGSSPTTTPPDGYPGLTPVVPKYKNSLSKSLHRTNDERSLSNQSTSDASDGSNSSSEEECLTDCYCPCGWVKEP</sequence>
<keyword evidence="3" id="KW-1185">Reference proteome</keyword>
<reference evidence="2" key="2">
    <citation type="submission" date="2020-11" db="EMBL/GenBank/DDBJ databases">
        <authorList>
            <person name="McCartney M.A."/>
            <person name="Auch B."/>
            <person name="Kono T."/>
            <person name="Mallez S."/>
            <person name="Becker A."/>
            <person name="Gohl D.M."/>
            <person name="Silverstein K.A.T."/>
            <person name="Koren S."/>
            <person name="Bechman K.B."/>
            <person name="Herman A."/>
            <person name="Abrahante J.E."/>
            <person name="Garbe J."/>
        </authorList>
    </citation>
    <scope>NUCLEOTIDE SEQUENCE</scope>
    <source>
        <strain evidence="2">Duluth1</strain>
        <tissue evidence="2">Whole animal</tissue>
    </source>
</reference>
<feature type="region of interest" description="Disordered" evidence="1">
    <location>
        <begin position="133"/>
        <end position="166"/>
    </location>
</feature>
<evidence type="ECO:0000313" key="2">
    <source>
        <dbReference type="EMBL" id="KAH3883894.1"/>
    </source>
</evidence>